<dbReference type="GO" id="GO:0050126">
    <property type="term" value="F:N-carbamoylputrescine amidase activity"/>
    <property type="evidence" value="ECO:0007669"/>
    <property type="project" value="UniProtKB-EC"/>
</dbReference>
<gene>
    <name evidence="1" type="ORF">AAHA92_20960</name>
</gene>
<evidence type="ECO:0000313" key="1">
    <source>
        <dbReference type="EMBL" id="KAL1544060.1"/>
    </source>
</evidence>
<dbReference type="Gene3D" id="3.60.110.10">
    <property type="entry name" value="Carbon-nitrogen hydrolase"/>
    <property type="match status" value="1"/>
</dbReference>
<keyword evidence="1" id="KW-0378">Hydrolase</keyword>
<reference evidence="1 2" key="1">
    <citation type="submission" date="2024-06" db="EMBL/GenBank/DDBJ databases">
        <title>A chromosome level genome sequence of Diviner's sage (Salvia divinorum).</title>
        <authorList>
            <person name="Ford S.A."/>
            <person name="Ro D.-K."/>
            <person name="Ness R.W."/>
            <person name="Phillips M.A."/>
        </authorList>
    </citation>
    <scope>NUCLEOTIDE SEQUENCE [LARGE SCALE GENOMIC DNA]</scope>
    <source>
        <strain evidence="1">SAF-2024a</strain>
        <tissue evidence="1">Leaf</tissue>
    </source>
</reference>
<organism evidence="1 2">
    <name type="scientific">Salvia divinorum</name>
    <name type="common">Maria pastora</name>
    <name type="synonym">Diviner's sage</name>
    <dbReference type="NCBI Taxonomy" id="28513"/>
    <lineage>
        <taxon>Eukaryota</taxon>
        <taxon>Viridiplantae</taxon>
        <taxon>Streptophyta</taxon>
        <taxon>Embryophyta</taxon>
        <taxon>Tracheophyta</taxon>
        <taxon>Spermatophyta</taxon>
        <taxon>Magnoliopsida</taxon>
        <taxon>eudicotyledons</taxon>
        <taxon>Gunneridae</taxon>
        <taxon>Pentapetalae</taxon>
        <taxon>asterids</taxon>
        <taxon>lamiids</taxon>
        <taxon>Lamiales</taxon>
        <taxon>Lamiaceae</taxon>
        <taxon>Nepetoideae</taxon>
        <taxon>Mentheae</taxon>
        <taxon>Salviinae</taxon>
        <taxon>Salvia</taxon>
        <taxon>Salvia subgen. Calosphace</taxon>
    </lineage>
</organism>
<name>A0ABD1GIV7_SALDI</name>
<protein>
    <submittedName>
        <fullName evidence="1">N-carbamoylputrescine amidase</fullName>
        <ecNumber evidence="1">3.5.1.53</ecNumber>
    </submittedName>
</protein>
<accession>A0ABD1GIV7</accession>
<proteinExistence type="predicted"/>
<dbReference type="InterPro" id="IPR036526">
    <property type="entry name" value="C-N_Hydrolase_sf"/>
</dbReference>
<dbReference type="AlphaFoldDB" id="A0ABD1GIV7"/>
<dbReference type="Proteomes" id="UP001567538">
    <property type="component" value="Unassembled WGS sequence"/>
</dbReference>
<keyword evidence="2" id="KW-1185">Reference proteome</keyword>
<dbReference type="EC" id="3.5.1.53" evidence="1"/>
<dbReference type="EMBL" id="JBEAFC010000008">
    <property type="protein sequence ID" value="KAL1544060.1"/>
    <property type="molecule type" value="Genomic_DNA"/>
</dbReference>
<comment type="caution">
    <text evidence="1">The sequence shown here is derived from an EMBL/GenBank/DDBJ whole genome shotgun (WGS) entry which is preliminary data.</text>
</comment>
<sequence length="93" mass="10445">MNMVKSRLVTVSALQFACTDYVPTNVETAQRLVRAAHQKGANIILLQVFAGISGFQRQLEPWHFNVQKYCSIPQPLALKLKMMAWILEITGNG</sequence>
<evidence type="ECO:0000313" key="2">
    <source>
        <dbReference type="Proteomes" id="UP001567538"/>
    </source>
</evidence>